<protein>
    <submittedName>
        <fullName evidence="6">Uncharacterized protein</fullName>
    </submittedName>
</protein>
<evidence type="ECO:0000256" key="2">
    <source>
        <dbReference type="ARBA" id="ARBA00022692"/>
    </source>
</evidence>
<evidence type="ECO:0000256" key="1">
    <source>
        <dbReference type="ARBA" id="ARBA00004141"/>
    </source>
</evidence>
<keyword evidence="7" id="KW-1185">Reference proteome</keyword>
<sequence length="317" mass="34961">MEFLFSGLYGHTLTHTLHRFLPRLGCFLLGCDRAGAGGEAGRLIVAAAASGVSESEPLTLDTSTHHHQNPQDLHEYKSETPVAFYGLSIAMLPAVEAAKIYHTNYVRNARAVGVLWQVFTITFAVITVVVFIQPYWIGDSVHTPQAGYFGLFHYCIGNALTSELTCKGSAMDFGSIPSGAFKTAMFFVGISMLLVVGSIVCFSLFFFCNAGSVYKICAWMQLASTVKRMCGQRTDKYTLGNCTVRWAYILAIISIMDSLILSFWPSAWAAGRTSCCQRTSRWRGKKMPRPPVDTGGWKRLYENYGPEIHSTARLQGS</sequence>
<comment type="caution">
    <text evidence="6">The sequence shown here is derived from an EMBL/GenBank/DDBJ whole genome shotgun (WGS) entry which is preliminary data.</text>
</comment>
<feature type="transmembrane region" description="Helical" evidence="5">
    <location>
        <begin position="246"/>
        <end position="268"/>
    </location>
</feature>
<evidence type="ECO:0000313" key="6">
    <source>
        <dbReference type="EMBL" id="KAF3856070.1"/>
    </source>
</evidence>
<dbReference type="GO" id="GO:0005886">
    <property type="term" value="C:plasma membrane"/>
    <property type="evidence" value="ECO:0007669"/>
    <property type="project" value="TreeGrafter"/>
</dbReference>
<dbReference type="AlphaFoldDB" id="A0A7J5Z372"/>
<accession>A0A7J5Z372</accession>
<dbReference type="Pfam" id="PF10242">
    <property type="entry name" value="L_HMGIC_fpl"/>
    <property type="match status" value="1"/>
</dbReference>
<organism evidence="6 7">
    <name type="scientific">Dissostichus mawsoni</name>
    <name type="common">Antarctic cod</name>
    <dbReference type="NCBI Taxonomy" id="36200"/>
    <lineage>
        <taxon>Eukaryota</taxon>
        <taxon>Metazoa</taxon>
        <taxon>Chordata</taxon>
        <taxon>Craniata</taxon>
        <taxon>Vertebrata</taxon>
        <taxon>Euteleostomi</taxon>
        <taxon>Actinopterygii</taxon>
        <taxon>Neopterygii</taxon>
        <taxon>Teleostei</taxon>
        <taxon>Neoteleostei</taxon>
        <taxon>Acanthomorphata</taxon>
        <taxon>Eupercaria</taxon>
        <taxon>Perciformes</taxon>
        <taxon>Notothenioidei</taxon>
        <taxon>Nototheniidae</taxon>
        <taxon>Dissostichus</taxon>
    </lineage>
</organism>
<keyword evidence="2 5" id="KW-0812">Transmembrane</keyword>
<reference evidence="6 7" key="1">
    <citation type="submission" date="2020-03" db="EMBL/GenBank/DDBJ databases">
        <title>Dissostichus mawsoni Genome sequencing and assembly.</title>
        <authorList>
            <person name="Park H."/>
        </authorList>
    </citation>
    <scope>NUCLEOTIDE SEQUENCE [LARGE SCALE GENOMIC DNA]</scope>
    <source>
        <strain evidence="6">DM0001</strain>
        <tissue evidence="6">Muscle</tissue>
    </source>
</reference>
<dbReference type="Proteomes" id="UP000518266">
    <property type="component" value="Unassembled WGS sequence"/>
</dbReference>
<feature type="transmembrane region" description="Helical" evidence="5">
    <location>
        <begin position="82"/>
        <end position="102"/>
    </location>
</feature>
<dbReference type="PANTHER" id="PTHR12489:SF18">
    <property type="entry name" value="LHFPL TETRASPAN SUBFAMILY MEMBER 5 PROTEIN"/>
    <property type="match status" value="1"/>
</dbReference>
<evidence type="ECO:0000256" key="4">
    <source>
        <dbReference type="ARBA" id="ARBA00023136"/>
    </source>
</evidence>
<evidence type="ECO:0000256" key="3">
    <source>
        <dbReference type="ARBA" id="ARBA00022989"/>
    </source>
</evidence>
<comment type="subcellular location">
    <subcellularLocation>
        <location evidence="1">Membrane</location>
        <topology evidence="1">Multi-pass membrane protein</topology>
    </subcellularLocation>
</comment>
<dbReference type="GO" id="GO:0007605">
    <property type="term" value="P:sensory perception of sound"/>
    <property type="evidence" value="ECO:0007669"/>
    <property type="project" value="TreeGrafter"/>
</dbReference>
<dbReference type="EMBL" id="JAAKFY010000006">
    <property type="protein sequence ID" value="KAF3856070.1"/>
    <property type="molecule type" value="Genomic_DNA"/>
</dbReference>
<dbReference type="GO" id="GO:0050974">
    <property type="term" value="P:detection of mechanical stimulus involved in sensory perception"/>
    <property type="evidence" value="ECO:0007669"/>
    <property type="project" value="TreeGrafter"/>
</dbReference>
<dbReference type="OrthoDB" id="5873721at2759"/>
<gene>
    <name evidence="6" type="ORF">F7725_016793</name>
</gene>
<feature type="transmembrane region" description="Helical" evidence="5">
    <location>
        <begin position="184"/>
        <end position="207"/>
    </location>
</feature>
<keyword evidence="3 5" id="KW-1133">Transmembrane helix</keyword>
<dbReference type="PANTHER" id="PTHR12489">
    <property type="entry name" value="LIPOMA HMGIC FUSION PARTNER-LIKE PROTEIN"/>
    <property type="match status" value="1"/>
</dbReference>
<dbReference type="InterPro" id="IPR019372">
    <property type="entry name" value="LHFPL"/>
</dbReference>
<name>A0A7J5Z372_DISMA</name>
<feature type="transmembrane region" description="Helical" evidence="5">
    <location>
        <begin position="114"/>
        <end position="137"/>
    </location>
</feature>
<evidence type="ECO:0000313" key="7">
    <source>
        <dbReference type="Proteomes" id="UP000518266"/>
    </source>
</evidence>
<evidence type="ECO:0000256" key="5">
    <source>
        <dbReference type="SAM" id="Phobius"/>
    </source>
</evidence>
<keyword evidence="4 5" id="KW-0472">Membrane</keyword>
<proteinExistence type="predicted"/>